<dbReference type="EMBL" id="JBBWWQ010000010">
    <property type="protein sequence ID" value="KAK8936992.1"/>
    <property type="molecule type" value="Genomic_DNA"/>
</dbReference>
<dbReference type="GO" id="GO:0008296">
    <property type="term" value="F:3'-5'-DNA exonuclease activity"/>
    <property type="evidence" value="ECO:0007669"/>
    <property type="project" value="TreeGrafter"/>
</dbReference>
<gene>
    <name evidence="9" type="ORF">KSP39_PZI012482</name>
</gene>
<protein>
    <recommendedName>
        <fullName evidence="8">Exonuclease domain-containing protein</fullName>
    </recommendedName>
</protein>
<dbReference type="Pfam" id="PF00929">
    <property type="entry name" value="RNase_T"/>
    <property type="match status" value="1"/>
</dbReference>
<comment type="caution">
    <text evidence="9">The sequence shown here is derived from an EMBL/GenBank/DDBJ whole genome shotgun (WGS) entry which is preliminary data.</text>
</comment>
<dbReference type="PANTHER" id="PTHR13058:SF19">
    <property type="entry name" value="LD40940P"/>
    <property type="match status" value="1"/>
</dbReference>
<evidence type="ECO:0000256" key="5">
    <source>
        <dbReference type="ARBA" id="ARBA00022839"/>
    </source>
</evidence>
<comment type="similarity">
    <text evidence="7">Belongs to the exonuclease superfamily. TREX family.</text>
</comment>
<evidence type="ECO:0000256" key="7">
    <source>
        <dbReference type="ARBA" id="ARBA00025769"/>
    </source>
</evidence>
<dbReference type="CDD" id="cd06127">
    <property type="entry name" value="DEDDh"/>
    <property type="match status" value="1"/>
</dbReference>
<organism evidence="9 10">
    <name type="scientific">Platanthera zijinensis</name>
    <dbReference type="NCBI Taxonomy" id="2320716"/>
    <lineage>
        <taxon>Eukaryota</taxon>
        <taxon>Viridiplantae</taxon>
        <taxon>Streptophyta</taxon>
        <taxon>Embryophyta</taxon>
        <taxon>Tracheophyta</taxon>
        <taxon>Spermatophyta</taxon>
        <taxon>Magnoliopsida</taxon>
        <taxon>Liliopsida</taxon>
        <taxon>Asparagales</taxon>
        <taxon>Orchidaceae</taxon>
        <taxon>Orchidoideae</taxon>
        <taxon>Orchideae</taxon>
        <taxon>Orchidinae</taxon>
        <taxon>Platanthera</taxon>
    </lineage>
</organism>
<dbReference type="Proteomes" id="UP001418222">
    <property type="component" value="Unassembled WGS sequence"/>
</dbReference>
<proteinExistence type="inferred from homology"/>
<keyword evidence="3" id="KW-0479">Metal-binding</keyword>
<dbReference type="SMART" id="SM00479">
    <property type="entry name" value="EXOIII"/>
    <property type="match status" value="1"/>
</dbReference>
<name>A0AAP0BES8_9ASPA</name>
<dbReference type="Gene3D" id="3.30.420.10">
    <property type="entry name" value="Ribonuclease H-like superfamily/Ribonuclease H"/>
    <property type="match status" value="1"/>
</dbReference>
<keyword evidence="4" id="KW-0378">Hydrolase</keyword>
<keyword evidence="2" id="KW-0540">Nuclease</keyword>
<accession>A0AAP0BES8</accession>
<dbReference type="GO" id="GO:0005737">
    <property type="term" value="C:cytoplasm"/>
    <property type="evidence" value="ECO:0007669"/>
    <property type="project" value="TreeGrafter"/>
</dbReference>
<comment type="cofactor">
    <cofactor evidence="1">
        <name>Mg(2+)</name>
        <dbReference type="ChEBI" id="CHEBI:18420"/>
    </cofactor>
</comment>
<keyword evidence="10" id="KW-1185">Reference proteome</keyword>
<evidence type="ECO:0000256" key="6">
    <source>
        <dbReference type="ARBA" id="ARBA00022842"/>
    </source>
</evidence>
<dbReference type="InterPro" id="IPR040393">
    <property type="entry name" value="TREX1/2"/>
</dbReference>
<dbReference type="InterPro" id="IPR012337">
    <property type="entry name" value="RNaseH-like_sf"/>
</dbReference>
<sequence length="322" mass="36952">MSFPPIWSGNFHHIRSYVGSSCSFRILNYHAAFLPGKQFDPRMCYLRPSTTEIVGRNQKWYNSEACDVNRKVPDGTFKKMINVEKKPAFHKYRPAKPYSIQNISEEKLYDRPATVLVFDTETTGFSREWERIIEIAIRDLLGGKNSTFQTLINPGRAVANTKFHGISSDMVSEPGVPSFKELIPILLQFVSSRQRSGSPVLWIAHNARVFDVPFLIREFKRCSVKIPDDWIFVDQLFLARQLRNPDGSKLSSHSLEALREHYRIPLVGSAHRAMQDVDTLTSVFQCVTYELKLTIPELIQIAFRPADIANASPRSRKTSRFR</sequence>
<dbReference type="GO" id="GO:0003676">
    <property type="term" value="F:nucleic acid binding"/>
    <property type="evidence" value="ECO:0007669"/>
    <property type="project" value="InterPro"/>
</dbReference>
<dbReference type="SUPFAM" id="SSF53098">
    <property type="entry name" value="Ribonuclease H-like"/>
    <property type="match status" value="1"/>
</dbReference>
<dbReference type="InterPro" id="IPR013520">
    <property type="entry name" value="Ribonucl_H"/>
</dbReference>
<evidence type="ECO:0000256" key="2">
    <source>
        <dbReference type="ARBA" id="ARBA00022722"/>
    </source>
</evidence>
<evidence type="ECO:0000256" key="3">
    <source>
        <dbReference type="ARBA" id="ARBA00022723"/>
    </source>
</evidence>
<dbReference type="GO" id="GO:0046872">
    <property type="term" value="F:metal ion binding"/>
    <property type="evidence" value="ECO:0007669"/>
    <property type="project" value="UniProtKB-KW"/>
</dbReference>
<evidence type="ECO:0000313" key="9">
    <source>
        <dbReference type="EMBL" id="KAK8936992.1"/>
    </source>
</evidence>
<keyword evidence="6" id="KW-0460">Magnesium</keyword>
<dbReference type="FunFam" id="3.30.420.10:FF:000081">
    <property type="entry name" value="Exonuclease DPD1 chloroplastic/mitochondrial"/>
    <property type="match status" value="1"/>
</dbReference>
<evidence type="ECO:0000256" key="4">
    <source>
        <dbReference type="ARBA" id="ARBA00022801"/>
    </source>
</evidence>
<dbReference type="PANTHER" id="PTHR13058">
    <property type="entry name" value="THREE PRIME REPAIR EXONUCLEASE 1, 2"/>
    <property type="match status" value="1"/>
</dbReference>
<dbReference type="GO" id="GO:0006308">
    <property type="term" value="P:DNA catabolic process"/>
    <property type="evidence" value="ECO:0007669"/>
    <property type="project" value="TreeGrafter"/>
</dbReference>
<feature type="domain" description="Exonuclease" evidence="8">
    <location>
        <begin position="114"/>
        <end position="293"/>
    </location>
</feature>
<keyword evidence="5" id="KW-0269">Exonuclease</keyword>
<evidence type="ECO:0000256" key="1">
    <source>
        <dbReference type="ARBA" id="ARBA00001946"/>
    </source>
</evidence>
<dbReference type="InterPro" id="IPR036397">
    <property type="entry name" value="RNaseH_sf"/>
</dbReference>
<reference evidence="9 10" key="1">
    <citation type="journal article" date="2022" name="Nat. Plants">
        <title>Genomes of leafy and leafless Platanthera orchids illuminate the evolution of mycoheterotrophy.</title>
        <authorList>
            <person name="Li M.H."/>
            <person name="Liu K.W."/>
            <person name="Li Z."/>
            <person name="Lu H.C."/>
            <person name="Ye Q.L."/>
            <person name="Zhang D."/>
            <person name="Wang J.Y."/>
            <person name="Li Y.F."/>
            <person name="Zhong Z.M."/>
            <person name="Liu X."/>
            <person name="Yu X."/>
            <person name="Liu D.K."/>
            <person name="Tu X.D."/>
            <person name="Liu B."/>
            <person name="Hao Y."/>
            <person name="Liao X.Y."/>
            <person name="Jiang Y.T."/>
            <person name="Sun W.H."/>
            <person name="Chen J."/>
            <person name="Chen Y.Q."/>
            <person name="Ai Y."/>
            <person name="Zhai J.W."/>
            <person name="Wu S.S."/>
            <person name="Zhou Z."/>
            <person name="Hsiao Y.Y."/>
            <person name="Wu W.L."/>
            <person name="Chen Y.Y."/>
            <person name="Lin Y.F."/>
            <person name="Hsu J.L."/>
            <person name="Li C.Y."/>
            <person name="Wang Z.W."/>
            <person name="Zhao X."/>
            <person name="Zhong W.Y."/>
            <person name="Ma X.K."/>
            <person name="Ma L."/>
            <person name="Huang J."/>
            <person name="Chen G.Z."/>
            <person name="Huang M.Z."/>
            <person name="Huang L."/>
            <person name="Peng D.H."/>
            <person name="Luo Y.B."/>
            <person name="Zou S.Q."/>
            <person name="Chen S.P."/>
            <person name="Lan S."/>
            <person name="Tsai W.C."/>
            <person name="Van de Peer Y."/>
            <person name="Liu Z.J."/>
        </authorList>
    </citation>
    <scope>NUCLEOTIDE SEQUENCE [LARGE SCALE GENOMIC DNA]</scope>
    <source>
        <strain evidence="9">Lor287</strain>
    </source>
</reference>
<dbReference type="AlphaFoldDB" id="A0AAP0BES8"/>
<evidence type="ECO:0000313" key="10">
    <source>
        <dbReference type="Proteomes" id="UP001418222"/>
    </source>
</evidence>
<evidence type="ECO:0000259" key="8">
    <source>
        <dbReference type="SMART" id="SM00479"/>
    </source>
</evidence>